<protein>
    <submittedName>
        <fullName evidence="3">Uncharacterized protein</fullName>
    </submittedName>
</protein>
<accession>A0A1G5AK65</accession>
<comment type="caution">
    <text evidence="3">The sequence shown here is derived from an EMBL/GenBank/DDBJ whole genome shotgun (WGS) entry which is preliminary data.</text>
</comment>
<evidence type="ECO:0000256" key="1">
    <source>
        <dbReference type="SAM" id="MobiDB-lite"/>
    </source>
</evidence>
<gene>
    <name evidence="3" type="ORF">SAMN02927935_00085</name>
</gene>
<feature type="chain" id="PRO_5045271403" evidence="2">
    <location>
        <begin position="23"/>
        <end position="101"/>
    </location>
</feature>
<feature type="signal peptide" evidence="2">
    <location>
        <begin position="1"/>
        <end position="22"/>
    </location>
</feature>
<dbReference type="RefSeq" id="WP_004940954.1">
    <property type="nucleotide sequence ID" value="NZ_CBCSIN010000001.1"/>
</dbReference>
<reference evidence="3 4" key="1">
    <citation type="submission" date="2016-10" db="EMBL/GenBank/DDBJ databases">
        <authorList>
            <person name="Varghese N."/>
            <person name="Submissions S."/>
        </authorList>
    </citation>
    <scope>NUCLEOTIDE SEQUENCE [LARGE SCALE GENOMIC DNA]</scope>
    <source>
        <strain evidence="3 4">CGMCC 1.6853</strain>
    </source>
</reference>
<feature type="region of interest" description="Disordered" evidence="1">
    <location>
        <begin position="75"/>
        <end position="101"/>
    </location>
</feature>
<dbReference type="GeneID" id="93696456"/>
<organism evidence="3 4">
    <name type="scientific">Serratia nematodiphila</name>
    <dbReference type="NCBI Taxonomy" id="458197"/>
    <lineage>
        <taxon>Bacteria</taxon>
        <taxon>Pseudomonadati</taxon>
        <taxon>Pseudomonadota</taxon>
        <taxon>Gammaproteobacteria</taxon>
        <taxon>Enterobacterales</taxon>
        <taxon>Yersiniaceae</taxon>
        <taxon>Serratia</taxon>
    </lineage>
</organism>
<sequence length="101" mass="10893">MTKNMAAIFLLLLPPLSQSAGAARYDRPCEGVSPVLFQKRLKALAQDLRQEMSEEAPPTERDAEELARLAECAIEPGKAPVTGGQRVSRSEEKPTASPNGC</sequence>
<dbReference type="EMBL" id="FMUT01000002">
    <property type="protein sequence ID" value="SCX78254.1"/>
    <property type="molecule type" value="Genomic_DNA"/>
</dbReference>
<evidence type="ECO:0000256" key="2">
    <source>
        <dbReference type="SAM" id="SignalP"/>
    </source>
</evidence>
<evidence type="ECO:0000313" key="3">
    <source>
        <dbReference type="EMBL" id="SCX78254.1"/>
    </source>
</evidence>
<dbReference type="Proteomes" id="UP000183031">
    <property type="component" value="Unassembled WGS sequence"/>
</dbReference>
<name>A0A1G5AK65_9GAMM</name>
<evidence type="ECO:0000313" key="4">
    <source>
        <dbReference type="Proteomes" id="UP000183031"/>
    </source>
</evidence>
<proteinExistence type="predicted"/>
<keyword evidence="4" id="KW-1185">Reference proteome</keyword>
<keyword evidence="2" id="KW-0732">Signal</keyword>